<keyword evidence="2" id="KW-1185">Reference proteome</keyword>
<accession>A0A927N1G4</accession>
<dbReference type="AlphaFoldDB" id="A0A927N1G4"/>
<protein>
    <submittedName>
        <fullName evidence="1">ABC-type glycerol-3-phosphate transport system substrate-binding protein</fullName>
    </submittedName>
</protein>
<dbReference type="InterPro" id="IPR006059">
    <property type="entry name" value="SBP"/>
</dbReference>
<gene>
    <name evidence="1" type="ORF">HEB94_007729</name>
</gene>
<dbReference type="InterPro" id="IPR050490">
    <property type="entry name" value="Bact_solute-bd_prot1"/>
</dbReference>
<name>A0A927N1G4_9ACTN</name>
<organism evidence="1 2">
    <name type="scientific">Actinopolymorpha pittospori</name>
    <dbReference type="NCBI Taxonomy" id="648752"/>
    <lineage>
        <taxon>Bacteria</taxon>
        <taxon>Bacillati</taxon>
        <taxon>Actinomycetota</taxon>
        <taxon>Actinomycetes</taxon>
        <taxon>Propionibacteriales</taxon>
        <taxon>Actinopolymorphaceae</taxon>
        <taxon>Actinopolymorpha</taxon>
    </lineage>
</organism>
<dbReference type="Proteomes" id="UP000638648">
    <property type="component" value="Unassembled WGS sequence"/>
</dbReference>
<dbReference type="PANTHER" id="PTHR43649:SF12">
    <property type="entry name" value="DIACETYLCHITOBIOSE BINDING PROTEIN DASA"/>
    <property type="match status" value="1"/>
</dbReference>
<dbReference type="RefSeq" id="WP_192754182.1">
    <property type="nucleotide sequence ID" value="NZ_BAABJL010000250.1"/>
</dbReference>
<dbReference type="SUPFAM" id="SSF53850">
    <property type="entry name" value="Periplasmic binding protein-like II"/>
    <property type="match status" value="1"/>
</dbReference>
<dbReference type="Pfam" id="PF01547">
    <property type="entry name" value="SBP_bac_1"/>
    <property type="match status" value="1"/>
</dbReference>
<comment type="caution">
    <text evidence="1">The sequence shown here is derived from an EMBL/GenBank/DDBJ whole genome shotgun (WGS) entry which is preliminary data.</text>
</comment>
<reference evidence="1" key="1">
    <citation type="submission" date="2020-10" db="EMBL/GenBank/DDBJ databases">
        <title>Sequencing the genomes of 1000 actinobacteria strains.</title>
        <authorList>
            <person name="Klenk H.-P."/>
        </authorList>
    </citation>
    <scope>NUCLEOTIDE SEQUENCE</scope>
    <source>
        <strain evidence="1">DSM 45354</strain>
    </source>
</reference>
<dbReference type="PANTHER" id="PTHR43649">
    <property type="entry name" value="ARABINOSE-BINDING PROTEIN-RELATED"/>
    <property type="match status" value="1"/>
</dbReference>
<dbReference type="EMBL" id="JADBEM010000001">
    <property type="protein sequence ID" value="MBE1610881.1"/>
    <property type="molecule type" value="Genomic_DNA"/>
</dbReference>
<evidence type="ECO:0000313" key="1">
    <source>
        <dbReference type="EMBL" id="MBE1610881.1"/>
    </source>
</evidence>
<dbReference type="Gene3D" id="3.40.190.10">
    <property type="entry name" value="Periplasmic binding protein-like II"/>
    <property type="match status" value="2"/>
</dbReference>
<sequence>MGCSDGGGGGGGKATVRVWTWYGEQRDQWPTLIKEFQDTHKNITIQNRVFGDSDSYLPALQASVSGGDPPEIYAPHVLAIEYGKAGIALDLKEALGADFLKGFFPSTNDEYSDAGKQYALGWMAQTFGIFYNPKIFDQAGVEPPETWDDLVTVADAIRSKAGLVPCSLSNNPGPSGLDFMLPLITQATDNPKLVLDLDMQRGGASWDSAPVVQSLEMVKRLVDAQVFQPGINGVTGDQASSAFYTGKAAMLYSGSWTPQGMLQNAPKEFVDTYKVMETPAWKAGAKHWCANQAGAGLAVSAASKNSEAAVEFLKWLYESERYAKVMNDSHSMPSTVAAAERISDPFMKTMTSWLVQGNGCPHILFGKGSSDAAANQLAAVIAGDTAPTEAAAGIQQAVEKAQAR</sequence>
<evidence type="ECO:0000313" key="2">
    <source>
        <dbReference type="Proteomes" id="UP000638648"/>
    </source>
</evidence>
<proteinExistence type="predicted"/>